<evidence type="ECO:0000313" key="2">
    <source>
        <dbReference type="Proteomes" id="UP001465976"/>
    </source>
</evidence>
<comment type="caution">
    <text evidence="1">The sequence shown here is derived from an EMBL/GenBank/DDBJ whole genome shotgun (WGS) entry which is preliminary data.</text>
</comment>
<proteinExistence type="predicted"/>
<dbReference type="EMBL" id="JBAHYK010002583">
    <property type="protein sequence ID" value="KAL0564786.1"/>
    <property type="molecule type" value="Genomic_DNA"/>
</dbReference>
<name>A0ABR3EPQ0_9AGAR</name>
<accession>A0ABR3EPQ0</accession>
<organism evidence="1 2">
    <name type="scientific">Marasmius crinis-equi</name>
    <dbReference type="NCBI Taxonomy" id="585013"/>
    <lineage>
        <taxon>Eukaryota</taxon>
        <taxon>Fungi</taxon>
        <taxon>Dikarya</taxon>
        <taxon>Basidiomycota</taxon>
        <taxon>Agaricomycotina</taxon>
        <taxon>Agaricomycetes</taxon>
        <taxon>Agaricomycetidae</taxon>
        <taxon>Agaricales</taxon>
        <taxon>Marasmiineae</taxon>
        <taxon>Marasmiaceae</taxon>
        <taxon>Marasmius</taxon>
    </lineage>
</organism>
<dbReference type="PANTHER" id="PTHR31912">
    <property type="entry name" value="IP13529P"/>
    <property type="match status" value="1"/>
</dbReference>
<dbReference type="PANTHER" id="PTHR31912:SF34">
    <property type="entry name" value="NOTOCHORD-RELATED PROTEIN"/>
    <property type="match status" value="1"/>
</dbReference>
<reference evidence="1 2" key="1">
    <citation type="submission" date="2024-02" db="EMBL/GenBank/DDBJ databases">
        <title>A draft genome for the cacao thread blight pathogen Marasmius crinis-equi.</title>
        <authorList>
            <person name="Cohen S.P."/>
            <person name="Baruah I.K."/>
            <person name="Amoako-Attah I."/>
            <person name="Bukari Y."/>
            <person name="Meinhardt L.W."/>
            <person name="Bailey B.A."/>
        </authorList>
    </citation>
    <scope>NUCLEOTIDE SEQUENCE [LARGE SCALE GENOMIC DNA]</scope>
    <source>
        <strain evidence="1 2">GH-76</strain>
    </source>
</reference>
<sequence length="380" mass="43666">MESLQTETGVKDKVSLHWIFILLDKARKRQEKDPAKSPQEISAELLAWLQAKTDQPYNPLLDVPYLDVSQDTLVEILYTILLGVEKYSWHNLHSNWDERQRGIFTVCLQSTDISGLKVPAIRAEYMMQYRNSLIRKHFKTLLQASIFHLHGIVSELQFRLVRALSRLAPVLWMSEIDDLDVYLEDLTILIDNVLDAFEDIDPAKILIKIKLHMLAFNAVFRLCSVLSNHQAASCDIAWKFVDLDCVKHLVSGGYWRLEDGLWVTAGRNVRSLLAESPVLQRHMGWSSPPSWTPGLIHAAPFNKNNSGRRTRIRNHDVFVESPMQLASNICGLNVPPTNRWVKGKTTVSFTGDLCSIGDWVVCRYRKEVRWFQRNVGLYVE</sequence>
<keyword evidence="2" id="KW-1185">Reference proteome</keyword>
<protein>
    <submittedName>
        <fullName evidence="1">Uncharacterized protein</fullName>
    </submittedName>
</protein>
<gene>
    <name evidence="1" type="ORF">V5O48_017252</name>
</gene>
<evidence type="ECO:0000313" key="1">
    <source>
        <dbReference type="EMBL" id="KAL0564786.1"/>
    </source>
</evidence>
<dbReference type="Proteomes" id="UP001465976">
    <property type="component" value="Unassembled WGS sequence"/>
</dbReference>